<keyword evidence="3" id="KW-1185">Reference proteome</keyword>
<accession>A0A8X7YT92</accession>
<dbReference type="Proteomes" id="UP000886885">
    <property type="component" value="Chromosome 11D"/>
</dbReference>
<dbReference type="PANTHER" id="PTHR33312:SF35">
    <property type="entry name" value="TPRXL"/>
    <property type="match status" value="1"/>
</dbReference>
<feature type="region of interest" description="Disordered" evidence="1">
    <location>
        <begin position="80"/>
        <end position="136"/>
    </location>
</feature>
<dbReference type="GO" id="GO:0019210">
    <property type="term" value="F:kinase inhibitor activity"/>
    <property type="evidence" value="ECO:0007669"/>
    <property type="project" value="InterPro"/>
</dbReference>
<dbReference type="PANTHER" id="PTHR33312">
    <property type="entry name" value="MEMBRANE-ASSOCIATED KINASE REGULATOR 4-RELATED"/>
    <property type="match status" value="1"/>
</dbReference>
<dbReference type="AlphaFoldDB" id="A0A8X7YT92"/>
<dbReference type="GO" id="GO:0005886">
    <property type="term" value="C:plasma membrane"/>
    <property type="evidence" value="ECO:0007669"/>
    <property type="project" value="InterPro"/>
</dbReference>
<proteinExistence type="predicted"/>
<dbReference type="InterPro" id="IPR039620">
    <property type="entry name" value="BKI1/MAKR1/3/4"/>
</dbReference>
<dbReference type="OrthoDB" id="1917218at2759"/>
<protein>
    <submittedName>
        <fullName evidence="2">Uncharacterized protein</fullName>
    </submittedName>
</protein>
<feature type="region of interest" description="Disordered" evidence="1">
    <location>
        <begin position="174"/>
        <end position="213"/>
    </location>
</feature>
<comment type="caution">
    <text evidence="2">The sequence shown here is derived from an EMBL/GenBank/DDBJ whole genome shotgun (WGS) entry which is preliminary data.</text>
</comment>
<evidence type="ECO:0000256" key="1">
    <source>
        <dbReference type="SAM" id="MobiDB-lite"/>
    </source>
</evidence>
<organism evidence="2 3">
    <name type="scientific">Populus tomentosa</name>
    <name type="common">Chinese white poplar</name>
    <dbReference type="NCBI Taxonomy" id="118781"/>
    <lineage>
        <taxon>Eukaryota</taxon>
        <taxon>Viridiplantae</taxon>
        <taxon>Streptophyta</taxon>
        <taxon>Embryophyta</taxon>
        <taxon>Tracheophyta</taxon>
        <taxon>Spermatophyta</taxon>
        <taxon>Magnoliopsida</taxon>
        <taxon>eudicotyledons</taxon>
        <taxon>Gunneridae</taxon>
        <taxon>Pentapetalae</taxon>
        <taxon>rosids</taxon>
        <taxon>fabids</taxon>
        <taxon>Malpighiales</taxon>
        <taxon>Salicaceae</taxon>
        <taxon>Saliceae</taxon>
        <taxon>Populus</taxon>
    </lineage>
</organism>
<feature type="compositionally biased region" description="Basic and acidic residues" evidence="1">
    <location>
        <begin position="85"/>
        <end position="100"/>
    </location>
</feature>
<reference evidence="2" key="1">
    <citation type="journal article" date="2020" name="bioRxiv">
        <title>Hybrid origin of Populus tomentosa Carr. identified through genome sequencing and phylogenomic analysis.</title>
        <authorList>
            <person name="An X."/>
            <person name="Gao K."/>
            <person name="Chen Z."/>
            <person name="Li J."/>
            <person name="Yang X."/>
            <person name="Yang X."/>
            <person name="Zhou J."/>
            <person name="Guo T."/>
            <person name="Zhao T."/>
            <person name="Huang S."/>
            <person name="Miao D."/>
            <person name="Khan W.U."/>
            <person name="Rao P."/>
            <person name="Ye M."/>
            <person name="Lei B."/>
            <person name="Liao W."/>
            <person name="Wang J."/>
            <person name="Ji L."/>
            <person name="Li Y."/>
            <person name="Guo B."/>
            <person name="Mustafa N.S."/>
            <person name="Li S."/>
            <person name="Yun Q."/>
            <person name="Keller S.R."/>
            <person name="Mao J."/>
            <person name="Zhang R."/>
            <person name="Strauss S.H."/>
        </authorList>
    </citation>
    <scope>NUCLEOTIDE SEQUENCE</scope>
    <source>
        <strain evidence="2">GM15</strain>
        <tissue evidence="2">Leaf</tissue>
    </source>
</reference>
<dbReference type="EMBL" id="JAAWWB010000022">
    <property type="protein sequence ID" value="KAG6755262.1"/>
    <property type="molecule type" value="Genomic_DNA"/>
</dbReference>
<evidence type="ECO:0000313" key="2">
    <source>
        <dbReference type="EMBL" id="KAG6755262.1"/>
    </source>
</evidence>
<gene>
    <name evidence="2" type="ORF">POTOM_041080</name>
</gene>
<name>A0A8X7YT92_POPTO</name>
<evidence type="ECO:0000313" key="3">
    <source>
        <dbReference type="Proteomes" id="UP000886885"/>
    </source>
</evidence>
<feature type="compositionally biased region" description="Low complexity" evidence="1">
    <location>
        <begin position="174"/>
        <end position="206"/>
    </location>
</feature>
<sequence>MMSCHGPERFPWKPKWETNGFSESCFVLILRRRMQSLLIIKAVKIYSFKIGPQKASASTSTKTTFVDPIIAWLSASAKTPARNNPMEENHHKKTSSREDIFSFPSTPSTVDQDSDFEFGCLTPDSPSRDPNKSSPADHLFFNGRLLPHSFPVLQQQPATMLFIDNIYRAPSRASSVSSKDSLVSSRSNSTNSSRSSVSSARTSSSDNSERRRLYNITSSQTPLASKAVIAQLYGSSQRWQHIMPVPAAALKRADSRRKSGRILVKEGLGNKKKQIKKGKRDRSGFWRRFFRSFLVACRECHAMEPSTKDDILKGNIKL</sequence>